<evidence type="ECO:0000313" key="9">
    <source>
        <dbReference type="Proteomes" id="UP000626092"/>
    </source>
</evidence>
<dbReference type="OrthoDB" id="1583430at2759"/>
<sequence>MPKGRDLDTGPIEKEGYLMKNSDSEEEEENEDNVASLAFDIWRSSPGKEEQNQISSNPSEVAAPNTEFQPFREELHVGPPSEPRLIEFFPSSESNSRDDNKGDDIPAARDVRDEFVRATFLFEEQLCPSNIEKNTLTVTSGTAKTHFLANSGTENEVNLLLTDSRDTDWHMKLLIPRDSSTEWVITGWKDFFSAQFSEDLDLISFYIPSCPDHNKHYLIDSRKIRSMQMEKQRRLQNQPELRIDARGGNMNTMLKRACQTLGVPNNMASEREGHKGRGTNSGKSPITPSDDDFIGSSYEGDETAAGHSPGNSSFRKHLTRTDVRCGSLLVPGEVSEQHFPSPKPPKKGYEEETILNVLDHQNKTWVMTFKRYPKKRCLIGGNWGGFVRTHRLEAKDEIIFSKVEHHQASDGNHYLIRFKKNSNAAASGSEAKKDKGSPISSTGF</sequence>
<dbReference type="InterPro" id="IPR003340">
    <property type="entry name" value="B3_DNA-bd"/>
</dbReference>
<evidence type="ECO:0000256" key="4">
    <source>
        <dbReference type="ARBA" id="ARBA00023163"/>
    </source>
</evidence>
<evidence type="ECO:0000313" key="8">
    <source>
        <dbReference type="EMBL" id="KAF7120261.1"/>
    </source>
</evidence>
<feature type="compositionally biased region" description="Polar residues" evidence="6">
    <location>
        <begin position="278"/>
        <end position="287"/>
    </location>
</feature>
<dbReference type="PANTHER" id="PTHR31140:SF81">
    <property type="entry name" value="B3 DOMAIN-CONTAINING TRANSCRIPTION FACTOR ABI3"/>
    <property type="match status" value="1"/>
</dbReference>
<dbReference type="GO" id="GO:0003700">
    <property type="term" value="F:DNA-binding transcription factor activity"/>
    <property type="evidence" value="ECO:0007669"/>
    <property type="project" value="InterPro"/>
</dbReference>
<dbReference type="GO" id="GO:0005634">
    <property type="term" value="C:nucleus"/>
    <property type="evidence" value="ECO:0007669"/>
    <property type="project" value="UniProtKB-SubCell"/>
</dbReference>
<feature type="domain" description="TF-B3" evidence="7">
    <location>
        <begin position="313"/>
        <end position="421"/>
    </location>
</feature>
<dbReference type="PANTHER" id="PTHR31140">
    <property type="entry name" value="B3 DOMAIN-CONTAINING TRANSCRIPTION FACTOR ABI3"/>
    <property type="match status" value="1"/>
</dbReference>
<dbReference type="Pfam" id="PF02362">
    <property type="entry name" value="B3"/>
    <property type="match status" value="1"/>
</dbReference>
<comment type="subcellular location">
    <subcellularLocation>
        <location evidence="1">Nucleus</location>
    </subcellularLocation>
</comment>
<proteinExistence type="predicted"/>
<protein>
    <recommendedName>
        <fullName evidence="7">TF-B3 domain-containing protein</fullName>
    </recommendedName>
</protein>
<gene>
    <name evidence="8" type="ORF">RHSIM_Rhsim13G0048100</name>
</gene>
<dbReference type="InterPro" id="IPR044800">
    <property type="entry name" value="LEC2-like"/>
</dbReference>
<dbReference type="EMBL" id="WJXA01000013">
    <property type="protein sequence ID" value="KAF7120261.1"/>
    <property type="molecule type" value="Genomic_DNA"/>
</dbReference>
<dbReference type="SMART" id="SM01019">
    <property type="entry name" value="B3"/>
    <property type="match status" value="1"/>
</dbReference>
<dbReference type="PROSITE" id="PS50863">
    <property type="entry name" value="B3"/>
    <property type="match status" value="1"/>
</dbReference>
<keyword evidence="5" id="KW-0539">Nucleus</keyword>
<dbReference type="SUPFAM" id="SSF101936">
    <property type="entry name" value="DNA-binding pseudobarrel domain"/>
    <property type="match status" value="2"/>
</dbReference>
<evidence type="ECO:0000256" key="1">
    <source>
        <dbReference type="ARBA" id="ARBA00004123"/>
    </source>
</evidence>
<dbReference type="AlphaFoldDB" id="A0A834G057"/>
<feature type="region of interest" description="Disordered" evidence="6">
    <location>
        <begin position="1"/>
        <end position="106"/>
    </location>
</feature>
<feature type="region of interest" description="Disordered" evidence="6">
    <location>
        <begin position="424"/>
        <end position="444"/>
    </location>
</feature>
<feature type="compositionally biased region" description="Basic and acidic residues" evidence="6">
    <location>
        <begin position="95"/>
        <end position="106"/>
    </location>
</feature>
<keyword evidence="2" id="KW-0805">Transcription regulation</keyword>
<keyword evidence="3" id="KW-0238">DNA-binding</keyword>
<feature type="region of interest" description="Disordered" evidence="6">
    <location>
        <begin position="262"/>
        <end position="318"/>
    </location>
</feature>
<dbReference type="CDD" id="cd10017">
    <property type="entry name" value="B3_DNA"/>
    <property type="match status" value="1"/>
</dbReference>
<evidence type="ECO:0000256" key="6">
    <source>
        <dbReference type="SAM" id="MobiDB-lite"/>
    </source>
</evidence>
<reference evidence="8" key="1">
    <citation type="submission" date="2019-11" db="EMBL/GenBank/DDBJ databases">
        <authorList>
            <person name="Liu Y."/>
            <person name="Hou J."/>
            <person name="Li T.-Q."/>
            <person name="Guan C.-H."/>
            <person name="Wu X."/>
            <person name="Wu H.-Z."/>
            <person name="Ling F."/>
            <person name="Zhang R."/>
            <person name="Shi X.-G."/>
            <person name="Ren J.-P."/>
            <person name="Chen E.-F."/>
            <person name="Sun J.-M."/>
        </authorList>
    </citation>
    <scope>NUCLEOTIDE SEQUENCE</scope>
    <source>
        <strain evidence="8">Adult_tree_wgs_1</strain>
        <tissue evidence="8">Leaves</tissue>
    </source>
</reference>
<dbReference type="Proteomes" id="UP000626092">
    <property type="component" value="Unassembled WGS sequence"/>
</dbReference>
<keyword evidence="4" id="KW-0804">Transcription</keyword>
<evidence type="ECO:0000256" key="3">
    <source>
        <dbReference type="ARBA" id="ARBA00023125"/>
    </source>
</evidence>
<dbReference type="GO" id="GO:0003677">
    <property type="term" value="F:DNA binding"/>
    <property type="evidence" value="ECO:0007669"/>
    <property type="project" value="UniProtKB-KW"/>
</dbReference>
<accession>A0A834G057</accession>
<name>A0A834G057_RHOSS</name>
<dbReference type="InterPro" id="IPR015300">
    <property type="entry name" value="DNA-bd_pseudobarrel_sf"/>
</dbReference>
<organism evidence="8 9">
    <name type="scientific">Rhododendron simsii</name>
    <name type="common">Sims's rhododendron</name>
    <dbReference type="NCBI Taxonomy" id="118357"/>
    <lineage>
        <taxon>Eukaryota</taxon>
        <taxon>Viridiplantae</taxon>
        <taxon>Streptophyta</taxon>
        <taxon>Embryophyta</taxon>
        <taxon>Tracheophyta</taxon>
        <taxon>Spermatophyta</taxon>
        <taxon>Magnoliopsida</taxon>
        <taxon>eudicotyledons</taxon>
        <taxon>Gunneridae</taxon>
        <taxon>Pentapetalae</taxon>
        <taxon>asterids</taxon>
        <taxon>Ericales</taxon>
        <taxon>Ericaceae</taxon>
        <taxon>Ericoideae</taxon>
        <taxon>Rhodoreae</taxon>
        <taxon>Rhododendron</taxon>
    </lineage>
</organism>
<evidence type="ECO:0000259" key="7">
    <source>
        <dbReference type="PROSITE" id="PS50863"/>
    </source>
</evidence>
<evidence type="ECO:0000256" key="5">
    <source>
        <dbReference type="ARBA" id="ARBA00023242"/>
    </source>
</evidence>
<keyword evidence="9" id="KW-1185">Reference proteome</keyword>
<dbReference type="Gene3D" id="2.40.330.10">
    <property type="entry name" value="DNA-binding pseudobarrel domain"/>
    <property type="match status" value="2"/>
</dbReference>
<comment type="caution">
    <text evidence="8">The sequence shown here is derived from an EMBL/GenBank/DDBJ whole genome shotgun (WGS) entry which is preliminary data.</text>
</comment>
<evidence type="ECO:0000256" key="2">
    <source>
        <dbReference type="ARBA" id="ARBA00023015"/>
    </source>
</evidence>
<feature type="compositionally biased region" description="Basic and acidic residues" evidence="6">
    <location>
        <begin position="1"/>
        <end position="17"/>
    </location>
</feature>